<dbReference type="InterPro" id="IPR003724">
    <property type="entry name" value="CblAdoTrfase_CobA"/>
</dbReference>
<dbReference type="AlphaFoldDB" id="A0A645BZ73"/>
<dbReference type="Gene3D" id="3.40.50.300">
    <property type="entry name" value="P-loop containing nucleotide triphosphate hydrolases"/>
    <property type="match status" value="1"/>
</dbReference>
<sequence length="191" mass="20854">MDKQGLIRIFTGDGKGKTTAALGSAVRAAGSNRRVTVVQFLKGTGYTGELFAAGLIKPPIIIKQFGFGCPISAEIKAGEAICTKCGLCFRENRNPLNNFAPQALAYAHKVLSSNNVDLLIMDEISHAIKHNLIKINDVLDLIKTRPYRVEIILTGRNMPAELMSIADEITICYPVKHPMVNGLDARRGIEY</sequence>
<comment type="caution">
    <text evidence="1">The sequence shown here is derived from an EMBL/GenBank/DDBJ whole genome shotgun (WGS) entry which is preliminary data.</text>
</comment>
<dbReference type="EC" id="2.5.1.17" evidence="1"/>
<dbReference type="GO" id="GO:0008817">
    <property type="term" value="F:corrinoid adenosyltransferase activity"/>
    <property type="evidence" value="ECO:0007669"/>
    <property type="project" value="UniProtKB-EC"/>
</dbReference>
<dbReference type="PIRSF" id="PIRSF015617">
    <property type="entry name" value="Adensltrnsf_CobA"/>
    <property type="match status" value="1"/>
</dbReference>
<dbReference type="EMBL" id="VSSQ01023701">
    <property type="protein sequence ID" value="MPM70800.1"/>
    <property type="molecule type" value="Genomic_DNA"/>
</dbReference>
<protein>
    <submittedName>
        <fullName evidence="1">Cob(I)yrinic acid a,c-diamide adenosyltransferase</fullName>
        <ecNumber evidence="1">2.5.1.17</ecNumber>
    </submittedName>
</protein>
<dbReference type="GO" id="GO:0005524">
    <property type="term" value="F:ATP binding"/>
    <property type="evidence" value="ECO:0007669"/>
    <property type="project" value="InterPro"/>
</dbReference>
<reference evidence="1" key="1">
    <citation type="submission" date="2019-08" db="EMBL/GenBank/DDBJ databases">
        <authorList>
            <person name="Kucharzyk K."/>
            <person name="Murdoch R.W."/>
            <person name="Higgins S."/>
            <person name="Loffler F."/>
        </authorList>
    </citation>
    <scope>NUCLEOTIDE SEQUENCE</scope>
</reference>
<dbReference type="PANTHER" id="PTHR46638:SF1">
    <property type="entry name" value="CORRINOID ADENOSYLTRANSFERASE"/>
    <property type="match status" value="1"/>
</dbReference>
<organism evidence="1">
    <name type="scientific">bioreactor metagenome</name>
    <dbReference type="NCBI Taxonomy" id="1076179"/>
    <lineage>
        <taxon>unclassified sequences</taxon>
        <taxon>metagenomes</taxon>
        <taxon>ecological metagenomes</taxon>
    </lineage>
</organism>
<keyword evidence="1" id="KW-0808">Transferase</keyword>
<dbReference type="Pfam" id="PF02572">
    <property type="entry name" value="CobA_CobO_BtuR"/>
    <property type="match status" value="1"/>
</dbReference>
<accession>A0A645BZ73</accession>
<gene>
    <name evidence="1" type="primary">btuR_13</name>
    <name evidence="1" type="ORF">SDC9_117760</name>
</gene>
<evidence type="ECO:0000313" key="1">
    <source>
        <dbReference type="EMBL" id="MPM70800.1"/>
    </source>
</evidence>
<dbReference type="SUPFAM" id="SSF52540">
    <property type="entry name" value="P-loop containing nucleoside triphosphate hydrolases"/>
    <property type="match status" value="1"/>
</dbReference>
<name>A0A645BZ73_9ZZZZ</name>
<dbReference type="PANTHER" id="PTHR46638">
    <property type="entry name" value="CORRINOID ADENOSYLTRANSFERASE"/>
    <property type="match status" value="1"/>
</dbReference>
<proteinExistence type="predicted"/>
<dbReference type="InterPro" id="IPR027417">
    <property type="entry name" value="P-loop_NTPase"/>
</dbReference>
<dbReference type="GO" id="GO:0009236">
    <property type="term" value="P:cobalamin biosynthetic process"/>
    <property type="evidence" value="ECO:0007669"/>
    <property type="project" value="InterPro"/>
</dbReference>